<dbReference type="Gene3D" id="3.40.30.10">
    <property type="entry name" value="Glutaredoxin"/>
    <property type="match status" value="1"/>
</dbReference>
<proteinExistence type="inferred from homology"/>
<keyword evidence="3" id="KW-0560">Oxidoreductase</keyword>
<dbReference type="InterPro" id="IPR036249">
    <property type="entry name" value="Thioredoxin-like_sf"/>
</dbReference>
<evidence type="ECO:0000256" key="1">
    <source>
        <dbReference type="ARBA" id="ARBA00005791"/>
    </source>
</evidence>
<evidence type="ECO:0000256" key="5">
    <source>
        <dbReference type="ARBA" id="ARBA00023284"/>
    </source>
</evidence>
<evidence type="ECO:0000259" key="6">
    <source>
        <dbReference type="PROSITE" id="PS51352"/>
    </source>
</evidence>
<keyword evidence="2" id="KW-0732">Signal</keyword>
<reference evidence="7" key="1">
    <citation type="submission" date="2018-06" db="EMBL/GenBank/DDBJ databases">
        <authorList>
            <person name="Zhirakovskaya E."/>
        </authorList>
    </citation>
    <scope>NUCLEOTIDE SEQUENCE</scope>
</reference>
<comment type="similarity">
    <text evidence="1">Belongs to the thioredoxin family. DsbA subfamily.</text>
</comment>
<dbReference type="InterPro" id="IPR012336">
    <property type="entry name" value="Thioredoxin-like_fold"/>
</dbReference>
<feature type="domain" description="Thioredoxin" evidence="6">
    <location>
        <begin position="169"/>
        <end position="374"/>
    </location>
</feature>
<organism evidence="7">
    <name type="scientific">hydrothermal vent metagenome</name>
    <dbReference type="NCBI Taxonomy" id="652676"/>
    <lineage>
        <taxon>unclassified sequences</taxon>
        <taxon>metagenomes</taxon>
        <taxon>ecological metagenomes</taxon>
    </lineage>
</organism>
<dbReference type="PANTHER" id="PTHR13887">
    <property type="entry name" value="GLUTATHIONE S-TRANSFERASE KAPPA"/>
    <property type="match status" value="1"/>
</dbReference>
<dbReference type="PROSITE" id="PS51352">
    <property type="entry name" value="THIOREDOXIN_2"/>
    <property type="match status" value="1"/>
</dbReference>
<dbReference type="EMBL" id="UOGG01000160">
    <property type="protein sequence ID" value="VAX31508.1"/>
    <property type="molecule type" value="Genomic_DNA"/>
</dbReference>
<dbReference type="Pfam" id="PF13462">
    <property type="entry name" value="Thioredoxin_4"/>
    <property type="match status" value="1"/>
</dbReference>
<name>A0A3B1D6B3_9ZZZZ</name>
<accession>A0A3B1D6B3</accession>
<evidence type="ECO:0000256" key="4">
    <source>
        <dbReference type="ARBA" id="ARBA00023157"/>
    </source>
</evidence>
<gene>
    <name evidence="7" type="ORF">MNBD_NITROSPINAE05-1461</name>
</gene>
<protein>
    <submittedName>
        <fullName evidence="7">Periplasmic thiol:disulfide interchange protein DsbA</fullName>
    </submittedName>
</protein>
<dbReference type="AlphaFoldDB" id="A0A3B1D6B3"/>
<sequence>MPGRYKLKIFVPTRKLTVNYLDSTPSMNVRKMVFLLLVVTLFSAVPAYLFADPAPAVQLYTNNPVVATVDGEYLMMNDLKTARMHDAMFQLYGVQSQALKEKILQQLAKKRPEFLKDEVPEVTEKDISRFYEKTPGVKDLGSPEKMRDEIREYLQRVFRDSYIEKKFQFALKKKWVKIHLKPPNDFKVVAELNSAMLWAKEDAKVSRKVFLLEYSDFQCPFCKRVQGTLKKLRKTYSEKVQFGYRHFPLPFHKEATFLAEAVECARDQDRFWEMQSVLYGIDDETFVLTEIELVKLAKKAGVKNLKEFQTCAQKRKYKTRVTEDMREGARLGIQGTPTFILGIYDLENGTVSGEMFSGAVSNEKFVEVIEKYLSLSRAEAKLVR</sequence>
<evidence type="ECO:0000256" key="3">
    <source>
        <dbReference type="ARBA" id="ARBA00023002"/>
    </source>
</evidence>
<dbReference type="SUPFAM" id="SSF52833">
    <property type="entry name" value="Thioredoxin-like"/>
    <property type="match status" value="1"/>
</dbReference>
<keyword evidence="4" id="KW-1015">Disulfide bond</keyword>
<evidence type="ECO:0000313" key="7">
    <source>
        <dbReference type="EMBL" id="VAX31508.1"/>
    </source>
</evidence>
<keyword evidence="5" id="KW-0676">Redox-active center</keyword>
<dbReference type="InterPro" id="IPR013766">
    <property type="entry name" value="Thioredoxin_domain"/>
</dbReference>
<dbReference type="GO" id="GO:0016491">
    <property type="term" value="F:oxidoreductase activity"/>
    <property type="evidence" value="ECO:0007669"/>
    <property type="project" value="UniProtKB-KW"/>
</dbReference>
<evidence type="ECO:0000256" key="2">
    <source>
        <dbReference type="ARBA" id="ARBA00022729"/>
    </source>
</evidence>
<dbReference type="PANTHER" id="PTHR13887:SF14">
    <property type="entry name" value="DISULFIDE BOND FORMATION PROTEIN D"/>
    <property type="match status" value="1"/>
</dbReference>